<dbReference type="Proteomes" id="UP000828390">
    <property type="component" value="Unassembled WGS sequence"/>
</dbReference>
<reference evidence="1" key="2">
    <citation type="submission" date="2020-11" db="EMBL/GenBank/DDBJ databases">
        <authorList>
            <person name="McCartney M.A."/>
            <person name="Auch B."/>
            <person name="Kono T."/>
            <person name="Mallez S."/>
            <person name="Becker A."/>
            <person name="Gohl D.M."/>
            <person name="Silverstein K.A.T."/>
            <person name="Koren S."/>
            <person name="Bechman K.B."/>
            <person name="Herman A."/>
            <person name="Abrahante J.E."/>
            <person name="Garbe J."/>
        </authorList>
    </citation>
    <scope>NUCLEOTIDE SEQUENCE</scope>
    <source>
        <strain evidence="1">Duluth1</strain>
        <tissue evidence="1">Whole animal</tissue>
    </source>
</reference>
<protein>
    <submittedName>
        <fullName evidence="1">Uncharacterized protein</fullName>
    </submittedName>
</protein>
<dbReference type="EMBL" id="JAIWYP010000010">
    <property type="protein sequence ID" value="KAH3751912.1"/>
    <property type="molecule type" value="Genomic_DNA"/>
</dbReference>
<organism evidence="1 2">
    <name type="scientific">Dreissena polymorpha</name>
    <name type="common">Zebra mussel</name>
    <name type="synonym">Mytilus polymorpha</name>
    <dbReference type="NCBI Taxonomy" id="45954"/>
    <lineage>
        <taxon>Eukaryota</taxon>
        <taxon>Metazoa</taxon>
        <taxon>Spiralia</taxon>
        <taxon>Lophotrochozoa</taxon>
        <taxon>Mollusca</taxon>
        <taxon>Bivalvia</taxon>
        <taxon>Autobranchia</taxon>
        <taxon>Heteroconchia</taxon>
        <taxon>Euheterodonta</taxon>
        <taxon>Imparidentia</taxon>
        <taxon>Neoheterodontei</taxon>
        <taxon>Myida</taxon>
        <taxon>Dreissenoidea</taxon>
        <taxon>Dreissenidae</taxon>
        <taxon>Dreissena</taxon>
    </lineage>
</organism>
<evidence type="ECO:0000313" key="2">
    <source>
        <dbReference type="Proteomes" id="UP000828390"/>
    </source>
</evidence>
<proteinExistence type="predicted"/>
<dbReference type="AlphaFoldDB" id="A0A9D4DPS3"/>
<gene>
    <name evidence="1" type="ORF">DPMN_186519</name>
</gene>
<accession>A0A9D4DPS3</accession>
<keyword evidence="2" id="KW-1185">Reference proteome</keyword>
<name>A0A9D4DPS3_DREPO</name>
<sequence>MSVNDITELTTAYEGHGELVLSATGETDEHDTAVGIPGVPYPNASALTFKMDDKELFPDERRELVVGPDVRLRPAEPLELVVGPIPRVPNVSVLTFKMDDKERRQLVTYVSTAYVAQR</sequence>
<reference evidence="1" key="1">
    <citation type="journal article" date="2019" name="bioRxiv">
        <title>The Genome of the Zebra Mussel, Dreissena polymorpha: A Resource for Invasive Species Research.</title>
        <authorList>
            <person name="McCartney M.A."/>
            <person name="Auch B."/>
            <person name="Kono T."/>
            <person name="Mallez S."/>
            <person name="Zhang Y."/>
            <person name="Obille A."/>
            <person name="Becker A."/>
            <person name="Abrahante J.E."/>
            <person name="Garbe J."/>
            <person name="Badalamenti J.P."/>
            <person name="Herman A."/>
            <person name="Mangelson H."/>
            <person name="Liachko I."/>
            <person name="Sullivan S."/>
            <person name="Sone E.D."/>
            <person name="Koren S."/>
            <person name="Silverstein K.A.T."/>
            <person name="Beckman K.B."/>
            <person name="Gohl D.M."/>
        </authorList>
    </citation>
    <scope>NUCLEOTIDE SEQUENCE</scope>
    <source>
        <strain evidence="1">Duluth1</strain>
        <tissue evidence="1">Whole animal</tissue>
    </source>
</reference>
<comment type="caution">
    <text evidence="1">The sequence shown here is derived from an EMBL/GenBank/DDBJ whole genome shotgun (WGS) entry which is preliminary data.</text>
</comment>
<evidence type="ECO:0000313" key="1">
    <source>
        <dbReference type="EMBL" id="KAH3751912.1"/>
    </source>
</evidence>